<dbReference type="PANTHER" id="PTHR10642:SF26">
    <property type="entry name" value="RIBONUCLEASE H1"/>
    <property type="match status" value="1"/>
</dbReference>
<dbReference type="PANTHER" id="PTHR10642">
    <property type="entry name" value="RIBONUCLEASE H1"/>
    <property type="match status" value="1"/>
</dbReference>
<gene>
    <name evidence="9" type="ORF">PYCCODRAFT_1350802</name>
</gene>
<dbReference type="STRING" id="1353009.A0A1Y2I5R1"/>
<dbReference type="GO" id="GO:0046872">
    <property type="term" value="F:metal ion binding"/>
    <property type="evidence" value="ECO:0007669"/>
    <property type="project" value="UniProtKB-KW"/>
</dbReference>
<dbReference type="EC" id="3.1.26.4" evidence="3"/>
<evidence type="ECO:0000256" key="6">
    <source>
        <dbReference type="ARBA" id="ARBA00022759"/>
    </source>
</evidence>
<dbReference type="EMBL" id="KZ084181">
    <property type="protein sequence ID" value="OSC96466.1"/>
    <property type="molecule type" value="Genomic_DNA"/>
</dbReference>
<keyword evidence="5" id="KW-0479">Metal-binding</keyword>
<comment type="catalytic activity">
    <reaction evidence="1">
        <text>Endonucleolytic cleavage to 5'-phosphomonoester.</text>
        <dbReference type="EC" id="3.1.26.4"/>
    </reaction>
</comment>
<dbReference type="GO" id="GO:0043137">
    <property type="term" value="P:DNA replication, removal of RNA primer"/>
    <property type="evidence" value="ECO:0007669"/>
    <property type="project" value="TreeGrafter"/>
</dbReference>
<keyword evidence="10" id="KW-1185">Reference proteome</keyword>
<sequence length="307" mass="34408">MWLKSYLNFAERPLWALLADDLFAQTVPSKCVPADAALRVNTFLQHWRPSCNRLPYELKGILKVAKKYGLRLEGRAFSRKILRSMPMWDHGEADKAKIRRLGSQSRATACLKNVHMLTTVGDFEEFAAERDDPSHDRNSRCECDRCTSLRLENGCVDPDACYRRAEEFLNTLPQKWDPRGEHPEDHESALTTRAVELYEHTEGRVEIFDRRVTTHGTVGDAFRLFTGPEDVCNKLPAMNTVLTRGLTSVATDGSCLNNGERNAQAGAGVYHGPNHPRNQSVRLPNGMEQSNQSGEIVAAILAAQTAD</sequence>
<protein>
    <recommendedName>
        <fullName evidence="3">ribonuclease H</fullName>
        <ecNumber evidence="3">3.1.26.4</ecNumber>
    </recommendedName>
</protein>
<dbReference type="InterPro" id="IPR002156">
    <property type="entry name" value="RNaseH_domain"/>
</dbReference>
<keyword evidence="6" id="KW-0255">Endonuclease</keyword>
<dbReference type="InterPro" id="IPR012337">
    <property type="entry name" value="RNaseH-like_sf"/>
</dbReference>
<reference evidence="9 10" key="1">
    <citation type="journal article" date="2015" name="Biotechnol. Biofuels">
        <title>Enhanced degradation of softwood versus hardwood by the white-rot fungus Pycnoporus coccineus.</title>
        <authorList>
            <person name="Couturier M."/>
            <person name="Navarro D."/>
            <person name="Chevret D."/>
            <person name="Henrissat B."/>
            <person name="Piumi F."/>
            <person name="Ruiz-Duenas F.J."/>
            <person name="Martinez A.T."/>
            <person name="Grigoriev I.V."/>
            <person name="Riley R."/>
            <person name="Lipzen A."/>
            <person name="Berrin J.G."/>
            <person name="Master E.R."/>
            <person name="Rosso M.N."/>
        </authorList>
    </citation>
    <scope>NUCLEOTIDE SEQUENCE [LARGE SCALE GENOMIC DNA]</scope>
    <source>
        <strain evidence="9 10">BRFM310</strain>
    </source>
</reference>
<feature type="non-terminal residue" evidence="9">
    <location>
        <position position="307"/>
    </location>
</feature>
<dbReference type="AlphaFoldDB" id="A0A1Y2I5R1"/>
<dbReference type="GO" id="GO:0003676">
    <property type="term" value="F:nucleic acid binding"/>
    <property type="evidence" value="ECO:0007669"/>
    <property type="project" value="InterPro"/>
</dbReference>
<keyword evidence="7" id="KW-0378">Hydrolase</keyword>
<evidence type="ECO:0000256" key="4">
    <source>
        <dbReference type="ARBA" id="ARBA00022722"/>
    </source>
</evidence>
<evidence type="ECO:0000259" key="8">
    <source>
        <dbReference type="PROSITE" id="PS50879"/>
    </source>
</evidence>
<dbReference type="InterPro" id="IPR050092">
    <property type="entry name" value="RNase_H"/>
</dbReference>
<name>A0A1Y2I5R1_TRAC3</name>
<evidence type="ECO:0000256" key="3">
    <source>
        <dbReference type="ARBA" id="ARBA00012180"/>
    </source>
</evidence>
<keyword evidence="4" id="KW-0540">Nuclease</keyword>
<dbReference type="SUPFAM" id="SSF53098">
    <property type="entry name" value="Ribonuclease H-like"/>
    <property type="match status" value="1"/>
</dbReference>
<evidence type="ECO:0000313" key="10">
    <source>
        <dbReference type="Proteomes" id="UP000193067"/>
    </source>
</evidence>
<dbReference type="InterPro" id="IPR036397">
    <property type="entry name" value="RNaseH_sf"/>
</dbReference>
<proteinExistence type="inferred from homology"/>
<dbReference type="PROSITE" id="PS50879">
    <property type="entry name" value="RNASE_H_1"/>
    <property type="match status" value="1"/>
</dbReference>
<dbReference type="Proteomes" id="UP000193067">
    <property type="component" value="Unassembled WGS sequence"/>
</dbReference>
<comment type="similarity">
    <text evidence="2">Belongs to the RNase H family.</text>
</comment>
<feature type="domain" description="RNase H type-1" evidence="8">
    <location>
        <begin position="243"/>
        <end position="307"/>
    </location>
</feature>
<dbReference type="OrthoDB" id="2728078at2759"/>
<evidence type="ECO:0000256" key="2">
    <source>
        <dbReference type="ARBA" id="ARBA00005300"/>
    </source>
</evidence>
<evidence type="ECO:0000313" key="9">
    <source>
        <dbReference type="EMBL" id="OSC96466.1"/>
    </source>
</evidence>
<accession>A0A1Y2I5R1</accession>
<dbReference type="Gene3D" id="3.30.420.10">
    <property type="entry name" value="Ribonuclease H-like superfamily/Ribonuclease H"/>
    <property type="match status" value="1"/>
</dbReference>
<organism evidence="9 10">
    <name type="scientific">Trametes coccinea (strain BRFM310)</name>
    <name type="common">Pycnoporus coccineus</name>
    <dbReference type="NCBI Taxonomy" id="1353009"/>
    <lineage>
        <taxon>Eukaryota</taxon>
        <taxon>Fungi</taxon>
        <taxon>Dikarya</taxon>
        <taxon>Basidiomycota</taxon>
        <taxon>Agaricomycotina</taxon>
        <taxon>Agaricomycetes</taxon>
        <taxon>Polyporales</taxon>
        <taxon>Polyporaceae</taxon>
        <taxon>Trametes</taxon>
    </lineage>
</organism>
<dbReference type="GO" id="GO:0004523">
    <property type="term" value="F:RNA-DNA hybrid ribonuclease activity"/>
    <property type="evidence" value="ECO:0007669"/>
    <property type="project" value="UniProtKB-EC"/>
</dbReference>
<evidence type="ECO:0000256" key="5">
    <source>
        <dbReference type="ARBA" id="ARBA00022723"/>
    </source>
</evidence>
<evidence type="ECO:0000256" key="1">
    <source>
        <dbReference type="ARBA" id="ARBA00000077"/>
    </source>
</evidence>
<dbReference type="Pfam" id="PF00075">
    <property type="entry name" value="RNase_H"/>
    <property type="match status" value="1"/>
</dbReference>
<evidence type="ECO:0000256" key="7">
    <source>
        <dbReference type="ARBA" id="ARBA00022801"/>
    </source>
</evidence>